<feature type="region of interest" description="Disordered" evidence="7">
    <location>
        <begin position="195"/>
        <end position="232"/>
    </location>
</feature>
<keyword evidence="6" id="KW-0479">Metal-binding</keyword>
<dbReference type="Proteomes" id="UP000694388">
    <property type="component" value="Unplaced"/>
</dbReference>
<evidence type="ECO:0000259" key="8">
    <source>
        <dbReference type="PROSITE" id="PS50114"/>
    </source>
</evidence>
<evidence type="ECO:0000256" key="4">
    <source>
        <dbReference type="ARBA" id="ARBA00023163"/>
    </source>
</evidence>
<feature type="region of interest" description="Disordered" evidence="7">
    <location>
        <begin position="1"/>
        <end position="101"/>
    </location>
</feature>
<dbReference type="InterPro" id="IPR040386">
    <property type="entry name" value="P66"/>
</dbReference>
<accession>A0A8C4QH72</accession>
<keyword evidence="10" id="KW-1185">Reference proteome</keyword>
<reference evidence="9" key="2">
    <citation type="submission" date="2025-09" db="UniProtKB">
        <authorList>
            <consortium name="Ensembl"/>
        </authorList>
    </citation>
    <scope>IDENTIFICATION</scope>
</reference>
<evidence type="ECO:0000313" key="10">
    <source>
        <dbReference type="Proteomes" id="UP000694388"/>
    </source>
</evidence>
<evidence type="ECO:0000256" key="5">
    <source>
        <dbReference type="ARBA" id="ARBA00023242"/>
    </source>
</evidence>
<evidence type="ECO:0000256" key="6">
    <source>
        <dbReference type="PROSITE-ProRule" id="PRU00094"/>
    </source>
</evidence>
<name>A0A8C4QH72_EPTBU</name>
<dbReference type="InterPro" id="IPR013088">
    <property type="entry name" value="Znf_NHR/GATA"/>
</dbReference>
<reference evidence="9" key="1">
    <citation type="submission" date="2025-08" db="UniProtKB">
        <authorList>
            <consortium name="Ensembl"/>
        </authorList>
    </citation>
    <scope>IDENTIFICATION</scope>
</reference>
<feature type="compositionally biased region" description="Gly residues" evidence="7">
    <location>
        <begin position="791"/>
        <end position="802"/>
    </location>
</feature>
<dbReference type="Pfam" id="PF00320">
    <property type="entry name" value="GATA"/>
    <property type="match status" value="1"/>
</dbReference>
<feature type="region of interest" description="Disordered" evidence="7">
    <location>
        <begin position="128"/>
        <end position="158"/>
    </location>
</feature>
<evidence type="ECO:0000256" key="2">
    <source>
        <dbReference type="ARBA" id="ARBA00023015"/>
    </source>
</evidence>
<keyword evidence="6" id="KW-0863">Zinc-finger</keyword>
<feature type="compositionally biased region" description="Basic and acidic residues" evidence="7">
    <location>
        <begin position="65"/>
        <end position="101"/>
    </location>
</feature>
<keyword evidence="4" id="KW-0804">Transcription</keyword>
<protein>
    <submittedName>
        <fullName evidence="9">GATA zinc finger domain containing 2Ab</fullName>
    </submittedName>
</protein>
<dbReference type="PANTHER" id="PTHR13455:SF7">
    <property type="entry name" value="SIMJANG, ISOFORM E"/>
    <property type="match status" value="1"/>
</dbReference>
<dbReference type="Gene3D" id="6.10.250.1650">
    <property type="match status" value="1"/>
</dbReference>
<dbReference type="GO" id="GO:0008270">
    <property type="term" value="F:zinc ion binding"/>
    <property type="evidence" value="ECO:0007669"/>
    <property type="project" value="UniProtKB-KW"/>
</dbReference>
<evidence type="ECO:0000256" key="7">
    <source>
        <dbReference type="SAM" id="MobiDB-lite"/>
    </source>
</evidence>
<keyword evidence="5" id="KW-0539">Nucleus</keyword>
<feature type="region of interest" description="Disordered" evidence="7">
    <location>
        <begin position="749"/>
        <end position="816"/>
    </location>
</feature>
<dbReference type="PANTHER" id="PTHR13455">
    <property type="entry name" value="TRANSCRIPTIONAL REPRESSOR P66-RELATED"/>
    <property type="match status" value="1"/>
</dbReference>
<dbReference type="GeneTree" id="ENSGT00390000004097"/>
<dbReference type="GO" id="GO:0043565">
    <property type="term" value="F:sequence-specific DNA binding"/>
    <property type="evidence" value="ECO:0007669"/>
    <property type="project" value="InterPro"/>
</dbReference>
<dbReference type="InterPro" id="IPR032346">
    <property type="entry name" value="P66_CC"/>
</dbReference>
<dbReference type="SUPFAM" id="SSF57716">
    <property type="entry name" value="Glucocorticoid receptor-like (DNA-binding domain)"/>
    <property type="match status" value="1"/>
</dbReference>
<dbReference type="GO" id="GO:0016581">
    <property type="term" value="C:NuRD complex"/>
    <property type="evidence" value="ECO:0007669"/>
    <property type="project" value="TreeGrafter"/>
</dbReference>
<dbReference type="SMART" id="SM00401">
    <property type="entry name" value="ZnF_GATA"/>
    <property type="match status" value="1"/>
</dbReference>
<feature type="region of interest" description="Disordered" evidence="7">
    <location>
        <begin position="299"/>
        <end position="367"/>
    </location>
</feature>
<feature type="compositionally biased region" description="Polar residues" evidence="7">
    <location>
        <begin position="807"/>
        <end position="816"/>
    </location>
</feature>
<sequence>MEGVEDIRGAKRLRAEDGVETTMDCALKSKRTRLLGDDSELDGPEAVMEEDGKTSGNDALQPVKMTEEDVERNQGDADPTDKSDVKDPTLEVESEQHKKLDDTETLCKELMEEDREIKVLAVSKDSCSVEGVLERESVENSAEKLNESEKNTGNAQADDFEFEKMNVAHLGSSSAEVSDKDVFITGTLAAGERSWVDGRPASSSSSDKENSCEEPVDMSTAKPAESQKCPGSPDVIVLSDDGCSPTANGFPKADTTRLLKVGCPAERGRLIRRLQEELRLEEAKLVLLKKLRQSQLHKHHVKSRWSGSSEEKLHGKPAVSVPPNSATHTLSRSGMHGHAIGTQAQQSRSLSGPAPPPLLRGGQPYQGISRFSQQGAGVLPLLVRGGQAQGSRSSCVSTAPPPLLMAPRATVVNQNQGGRAISVGSGMVRNTSMTHSSTPSSCSYNQITRSTASPSPSPRSESPALRQAAARLALRKQLEKTLLEIAPPRPPPPDLPFLPCAVNGEFVCLLGLEEVVQLLLESQGKAGVCLPEVEPYACSHCGTDFTVGWRRQPAGDVVCQACLASGVKASLRAEHTGRLKAAFMKALQQEQEIEKQIQNQSQLPGSVNKQNRPQVLPTKQHIVRRGGMQLSGRPQPQLRTGVMHNFGSHHQLQSSGKLLGMSGGVGLSYVGPGLTSQKSAAERQREYLLDMLPSRTGPQSSGRAHVTSRAPVAHRNAMQQHNRRPLHHNPATVASRVPSQLARPAIQARPGMGHFRPGSIQGRPGPVQNRPAGSGSVRPSIGPGAHARLGSGVGSAQGGKPGGVSRPMTQPTASWK</sequence>
<evidence type="ECO:0000256" key="3">
    <source>
        <dbReference type="ARBA" id="ARBA00023054"/>
    </source>
</evidence>
<dbReference type="PROSITE" id="PS50114">
    <property type="entry name" value="GATA_ZN_FINGER_2"/>
    <property type="match status" value="1"/>
</dbReference>
<dbReference type="Pfam" id="PF16563">
    <property type="entry name" value="P66_CC"/>
    <property type="match status" value="1"/>
</dbReference>
<organism evidence="9 10">
    <name type="scientific">Eptatretus burgeri</name>
    <name type="common">Inshore hagfish</name>
    <dbReference type="NCBI Taxonomy" id="7764"/>
    <lineage>
        <taxon>Eukaryota</taxon>
        <taxon>Metazoa</taxon>
        <taxon>Chordata</taxon>
        <taxon>Craniata</taxon>
        <taxon>Vertebrata</taxon>
        <taxon>Cyclostomata</taxon>
        <taxon>Myxini</taxon>
        <taxon>Myxiniformes</taxon>
        <taxon>Myxinidae</taxon>
        <taxon>Eptatretinae</taxon>
        <taxon>Eptatretus</taxon>
    </lineage>
</organism>
<feature type="compositionally biased region" description="Basic and acidic residues" evidence="7">
    <location>
        <begin position="132"/>
        <end position="150"/>
    </location>
</feature>
<feature type="compositionally biased region" description="Low complexity" evidence="7">
    <location>
        <begin position="431"/>
        <end position="465"/>
    </location>
</feature>
<evidence type="ECO:0000256" key="1">
    <source>
        <dbReference type="ARBA" id="ARBA00004123"/>
    </source>
</evidence>
<feature type="domain" description="GATA-type" evidence="8">
    <location>
        <begin position="532"/>
        <end position="562"/>
    </location>
</feature>
<dbReference type="InterPro" id="IPR000679">
    <property type="entry name" value="Znf_GATA"/>
</dbReference>
<feature type="region of interest" description="Disordered" evidence="7">
    <location>
        <begin position="430"/>
        <end position="465"/>
    </location>
</feature>
<feature type="compositionally biased region" description="Basic and acidic residues" evidence="7">
    <location>
        <begin position="1"/>
        <end position="17"/>
    </location>
</feature>
<feature type="compositionally biased region" description="Polar residues" evidence="7">
    <location>
        <begin position="322"/>
        <end position="332"/>
    </location>
</feature>
<dbReference type="Gene3D" id="3.30.50.10">
    <property type="entry name" value="Erythroid Transcription Factor GATA-1, subunit A"/>
    <property type="match status" value="1"/>
</dbReference>
<proteinExistence type="predicted"/>
<comment type="subcellular location">
    <subcellularLocation>
        <location evidence="1">Nucleus</location>
    </subcellularLocation>
</comment>
<keyword evidence="2" id="KW-0805">Transcription regulation</keyword>
<keyword evidence="6" id="KW-0862">Zinc</keyword>
<feature type="compositionally biased region" description="Acidic residues" evidence="7">
    <location>
        <begin position="37"/>
        <end position="49"/>
    </location>
</feature>
<keyword evidence="3" id="KW-0175">Coiled coil</keyword>
<dbReference type="GO" id="GO:0000122">
    <property type="term" value="P:negative regulation of transcription by RNA polymerase II"/>
    <property type="evidence" value="ECO:0007669"/>
    <property type="project" value="InterPro"/>
</dbReference>
<dbReference type="AlphaFoldDB" id="A0A8C4QH72"/>
<evidence type="ECO:0000313" key="9">
    <source>
        <dbReference type="Ensembl" id="ENSEBUP00000015298.1"/>
    </source>
</evidence>
<dbReference type="Ensembl" id="ENSEBUT00000015874.1">
    <property type="protein sequence ID" value="ENSEBUP00000015298.1"/>
    <property type="gene ID" value="ENSEBUG00000009648.1"/>
</dbReference>